<sequence length="59" mass="7068">MFLYRIPCITEHSVPVFCYENRYRFLLRNTDFEAIVGKQTMQRFAMTSFTISCYAEGRD</sequence>
<protein>
    <submittedName>
        <fullName evidence="1">Uncharacterized protein</fullName>
    </submittedName>
</protein>
<dbReference type="AlphaFoldDB" id="A0A6L5Y9I3"/>
<comment type="caution">
    <text evidence="1">The sequence shown here is derived from an EMBL/GenBank/DDBJ whole genome shotgun (WGS) entry which is preliminary data.</text>
</comment>
<keyword evidence="2" id="KW-1185">Reference proteome</keyword>
<accession>A0A6L5Y9I3</accession>
<proteinExistence type="predicted"/>
<reference evidence="1 2" key="1">
    <citation type="submission" date="2019-08" db="EMBL/GenBank/DDBJ databases">
        <title>In-depth cultivation of the pig gut microbiome towards novel bacterial diversity and tailored functional studies.</title>
        <authorList>
            <person name="Wylensek D."/>
            <person name="Hitch T.C.A."/>
            <person name="Clavel T."/>
        </authorList>
    </citation>
    <scope>NUCLEOTIDE SEQUENCE [LARGE SCALE GENOMIC DNA]</scope>
    <source>
        <strain evidence="1 2">WCA-MUC-591-APC-3H</strain>
    </source>
</reference>
<dbReference type="EMBL" id="VUMZ01000010">
    <property type="protein sequence ID" value="MST52577.1"/>
    <property type="molecule type" value="Genomic_DNA"/>
</dbReference>
<evidence type="ECO:0000313" key="2">
    <source>
        <dbReference type="Proteomes" id="UP000474676"/>
    </source>
</evidence>
<dbReference type="GeneID" id="303115598"/>
<dbReference type="Proteomes" id="UP000474676">
    <property type="component" value="Unassembled WGS sequence"/>
</dbReference>
<dbReference type="RefSeq" id="WP_154574968.1">
    <property type="nucleotide sequence ID" value="NZ_JAQXGS010000063.1"/>
</dbReference>
<organism evidence="1 2">
    <name type="scientific">Hornefia butyriciproducens</name>
    <dbReference type="NCBI Taxonomy" id="2652293"/>
    <lineage>
        <taxon>Bacteria</taxon>
        <taxon>Bacillati</taxon>
        <taxon>Bacillota</taxon>
        <taxon>Clostridia</taxon>
        <taxon>Peptostreptococcales</taxon>
        <taxon>Anaerovoracaceae</taxon>
        <taxon>Hornefia</taxon>
    </lineage>
</organism>
<evidence type="ECO:0000313" key="1">
    <source>
        <dbReference type="EMBL" id="MST52577.1"/>
    </source>
</evidence>
<name>A0A6L5Y9I3_9FIRM</name>
<gene>
    <name evidence="1" type="ORF">FYJ64_09720</name>
</gene>